<dbReference type="Gene3D" id="3.30.70.2970">
    <property type="entry name" value="Protein of unknown function (DUF541), domain 2"/>
    <property type="match status" value="1"/>
</dbReference>
<dbReference type="EMBL" id="NDYC01000040">
    <property type="protein sequence ID" value="OXZ26683.1"/>
    <property type="molecule type" value="Genomic_DNA"/>
</dbReference>
<evidence type="ECO:0000313" key="2">
    <source>
        <dbReference type="Proteomes" id="UP000215413"/>
    </source>
</evidence>
<comment type="caution">
    <text evidence="1">The sequence shown here is derived from an EMBL/GenBank/DDBJ whole genome shotgun (WGS) entry which is preliminary data.</text>
</comment>
<dbReference type="PANTHER" id="PTHR34387:SF2">
    <property type="entry name" value="SLR1258 PROTEIN"/>
    <property type="match status" value="1"/>
</dbReference>
<reference evidence="2" key="1">
    <citation type="submission" date="2017-04" db="EMBL/GenBank/DDBJ databases">
        <title>Finegoldia magna isolated from orthopedic joint implant-associated infections.</title>
        <authorList>
            <person name="Bjorklund S."/>
            <person name="Bruggemann H."/>
            <person name="Jensen A."/>
            <person name="Hellmark B."/>
            <person name="Soderquist B."/>
        </authorList>
    </citation>
    <scope>NUCLEOTIDE SEQUENCE [LARGE SCALE GENOMIC DNA]</scope>
    <source>
        <strain evidence="2">CCUG 54800</strain>
    </source>
</reference>
<name>A0A233V2W3_FINMA</name>
<organism evidence="1 2">
    <name type="scientific">Finegoldia magna</name>
    <name type="common">Peptostreptococcus magnus</name>
    <dbReference type="NCBI Taxonomy" id="1260"/>
    <lineage>
        <taxon>Bacteria</taxon>
        <taxon>Bacillati</taxon>
        <taxon>Bacillota</taxon>
        <taxon>Tissierellia</taxon>
        <taxon>Tissierellales</taxon>
        <taxon>Peptoniphilaceae</taxon>
        <taxon>Finegoldia</taxon>
    </lineage>
</organism>
<dbReference type="Pfam" id="PF04402">
    <property type="entry name" value="SIMPL"/>
    <property type="match status" value="1"/>
</dbReference>
<accession>A0A233V2W3</accession>
<sequence>MERTIRVKGKGKISVKPDTIKITIKAEGLRWNYDETIEQSTQDTRILRDALKNAGLDPKDLKTTYFSIDSKYESYRDKNDDYKEKFVGYEYEHRTYIKFENDNKILGKVLYELAHCDVKVKFDINYTVKDKEKVKNDLLEKAVEDSTTKAKVLAKASGVKLKEILNIDYSWGEIDIYSSPMDDLMVCKAASTYDIDIEADDIDVQDTVTITWIIE</sequence>
<proteinExistence type="predicted"/>
<dbReference type="PANTHER" id="PTHR34387">
    <property type="entry name" value="SLR1258 PROTEIN"/>
    <property type="match status" value="1"/>
</dbReference>
<dbReference type="GO" id="GO:0006974">
    <property type="term" value="P:DNA damage response"/>
    <property type="evidence" value="ECO:0007669"/>
    <property type="project" value="TreeGrafter"/>
</dbReference>
<dbReference type="AlphaFoldDB" id="A0A233V2W3"/>
<protein>
    <submittedName>
        <fullName evidence="1">SIMPL domain-containing protein</fullName>
    </submittedName>
</protein>
<evidence type="ECO:0000313" key="1">
    <source>
        <dbReference type="EMBL" id="OXZ26683.1"/>
    </source>
</evidence>
<dbReference type="RefSeq" id="WP_094206304.1">
    <property type="nucleotide sequence ID" value="NZ_NDYC01000040.1"/>
</dbReference>
<dbReference type="Gene3D" id="3.30.110.170">
    <property type="entry name" value="Protein of unknown function (DUF541), domain 1"/>
    <property type="match status" value="1"/>
</dbReference>
<dbReference type="InterPro" id="IPR052022">
    <property type="entry name" value="26kDa_periplasmic_antigen"/>
</dbReference>
<dbReference type="Proteomes" id="UP000215413">
    <property type="component" value="Unassembled WGS sequence"/>
</dbReference>
<dbReference type="InterPro" id="IPR007497">
    <property type="entry name" value="SIMPL/DUF541"/>
</dbReference>
<gene>
    <name evidence="1" type="ORF">B9N49_08285</name>
</gene>